<accession>A0AAQ3MKJ0</accession>
<feature type="region of interest" description="Disordered" evidence="1">
    <location>
        <begin position="1"/>
        <end position="22"/>
    </location>
</feature>
<evidence type="ECO:0000313" key="3">
    <source>
        <dbReference type="Proteomes" id="UP001374535"/>
    </source>
</evidence>
<feature type="region of interest" description="Disordered" evidence="1">
    <location>
        <begin position="62"/>
        <end position="116"/>
    </location>
</feature>
<feature type="compositionally biased region" description="Basic residues" evidence="1">
    <location>
        <begin position="107"/>
        <end position="116"/>
    </location>
</feature>
<name>A0AAQ3MKJ0_VIGMU</name>
<sequence>MTCNPRQNQASFYSTQTKPPVPGVEILNNRENWLQTNSTHAMLLLHRCQMKQTQLPELFTVPSSSSSCGIQPKSKKTETQSRHLLHCISHHHHPPPFCHPIQTSPHSQHRQQKHKE</sequence>
<proteinExistence type="predicted"/>
<feature type="compositionally biased region" description="Basic residues" evidence="1">
    <location>
        <begin position="83"/>
        <end position="94"/>
    </location>
</feature>
<dbReference type="Proteomes" id="UP001374535">
    <property type="component" value="Chromosome 10"/>
</dbReference>
<keyword evidence="3" id="KW-1185">Reference proteome</keyword>
<evidence type="ECO:0000313" key="2">
    <source>
        <dbReference type="EMBL" id="WVY92570.1"/>
    </source>
</evidence>
<feature type="compositionally biased region" description="Polar residues" evidence="1">
    <location>
        <begin position="1"/>
        <end position="18"/>
    </location>
</feature>
<evidence type="ECO:0000256" key="1">
    <source>
        <dbReference type="SAM" id="MobiDB-lite"/>
    </source>
</evidence>
<gene>
    <name evidence="2" type="ORF">V8G54_031658</name>
</gene>
<dbReference type="EMBL" id="CP144691">
    <property type="protein sequence ID" value="WVY92570.1"/>
    <property type="molecule type" value="Genomic_DNA"/>
</dbReference>
<protein>
    <submittedName>
        <fullName evidence="2">Uncharacterized protein</fullName>
    </submittedName>
</protein>
<reference evidence="2 3" key="1">
    <citation type="journal article" date="2023" name="Life. Sci Alliance">
        <title>Evolutionary insights into 3D genome organization and epigenetic landscape of Vigna mungo.</title>
        <authorList>
            <person name="Junaid A."/>
            <person name="Singh B."/>
            <person name="Bhatia S."/>
        </authorList>
    </citation>
    <scope>NUCLEOTIDE SEQUENCE [LARGE SCALE GENOMIC DNA]</scope>
    <source>
        <strain evidence="2">Urdbean</strain>
    </source>
</reference>
<organism evidence="2 3">
    <name type="scientific">Vigna mungo</name>
    <name type="common">Black gram</name>
    <name type="synonym">Phaseolus mungo</name>
    <dbReference type="NCBI Taxonomy" id="3915"/>
    <lineage>
        <taxon>Eukaryota</taxon>
        <taxon>Viridiplantae</taxon>
        <taxon>Streptophyta</taxon>
        <taxon>Embryophyta</taxon>
        <taxon>Tracheophyta</taxon>
        <taxon>Spermatophyta</taxon>
        <taxon>Magnoliopsida</taxon>
        <taxon>eudicotyledons</taxon>
        <taxon>Gunneridae</taxon>
        <taxon>Pentapetalae</taxon>
        <taxon>rosids</taxon>
        <taxon>fabids</taxon>
        <taxon>Fabales</taxon>
        <taxon>Fabaceae</taxon>
        <taxon>Papilionoideae</taxon>
        <taxon>50 kb inversion clade</taxon>
        <taxon>NPAAA clade</taxon>
        <taxon>indigoferoid/millettioid clade</taxon>
        <taxon>Phaseoleae</taxon>
        <taxon>Vigna</taxon>
    </lineage>
</organism>
<dbReference type="AlphaFoldDB" id="A0AAQ3MKJ0"/>